<feature type="domain" description="Transcription initiation factor IIA gamma subunit N-terminal" evidence="12">
    <location>
        <begin position="8"/>
        <end position="54"/>
    </location>
</feature>
<evidence type="ECO:0000256" key="5">
    <source>
        <dbReference type="ARBA" id="ARBA00023163"/>
    </source>
</evidence>
<dbReference type="InterPro" id="IPR015872">
    <property type="entry name" value="TFIIA_gsu_N"/>
</dbReference>
<dbReference type="Pfam" id="PF02268">
    <property type="entry name" value="TFIIA_gamma_N"/>
    <property type="match status" value="1"/>
</dbReference>
<keyword evidence="4" id="KW-0805">Transcription regulation</keyword>
<dbReference type="GO" id="GO:0006367">
    <property type="term" value="P:transcription initiation at RNA polymerase II promoter"/>
    <property type="evidence" value="ECO:0007669"/>
    <property type="project" value="InterPro"/>
</dbReference>
<sequence>MASGAQSFYELYRRSSIGLALTDTLDDLISEERINPQLAMKILGNFDQAITEALQKNVKSRLQFKGSLDTYRFCDEVWTFLIKNVTFKMDNGSQSVQADKVKISRLVVDGGTDWTDLQVLHSTCSRPVPWVPDLAPRSVQATPSPANLQRRPSAPIQHSSHTLHDPKIMVRQRRGRKSSAAAQPAPTMVSGPQTPASTRTQWIVYAVASGACAAFNGVFAKLTTTELTSTLAHKLATVLSLSSHENIVEVAVRAIFFGLNLAFNGIMWTLFTQALARGTSTTQVSIINTSTNFMLTALLGLFIFAEALPPLWWAGASLLVAGNVIVGRKDEDRGEDTPGEVGPEERSDEAIPLLKEDGDEDEDVADLGDLSR</sequence>
<comment type="function">
    <text evidence="7">TFIIA is a component of the transcription machinery of RNA polymerase II and plays an important role in transcriptional activation. TFIIA in a complex with TBP mediates transcriptional activity.</text>
</comment>
<dbReference type="PANTHER" id="PTHR31965:SF1">
    <property type="entry name" value="TRANSMEMBRANE PROTEIN 42"/>
    <property type="match status" value="1"/>
</dbReference>
<feature type="region of interest" description="Disordered" evidence="10">
    <location>
        <begin position="139"/>
        <end position="194"/>
    </location>
</feature>
<comment type="subcellular location">
    <subcellularLocation>
        <location evidence="1">Nucleus</location>
    </subcellularLocation>
</comment>
<evidence type="ECO:0000256" key="2">
    <source>
        <dbReference type="ARBA" id="ARBA00007675"/>
    </source>
</evidence>
<feature type="domain" description="Transcription initiation factor IIA gamma subunit C-terminal" evidence="13">
    <location>
        <begin position="65"/>
        <end position="103"/>
    </location>
</feature>
<protein>
    <recommendedName>
        <fullName evidence="3">Transcription initiation factor IIA subunit 2</fullName>
    </recommendedName>
    <alternativeName>
        <fullName evidence="9">General transcription factor IIA subunit 2</fullName>
    </alternativeName>
    <alternativeName>
        <fullName evidence="8">Transcription initiation factor IIA small chain</fullName>
    </alternativeName>
</protein>
<keyword evidence="11" id="KW-1133">Transmembrane helix</keyword>
<evidence type="ECO:0000256" key="7">
    <source>
        <dbReference type="ARBA" id="ARBA00024733"/>
    </source>
</evidence>
<dbReference type="FunFam" id="1.10.287.190:FF:000001">
    <property type="entry name" value="Transcription initiation factor IIA subunit 2"/>
    <property type="match status" value="1"/>
</dbReference>
<dbReference type="InterPro" id="IPR015871">
    <property type="entry name" value="TFIIA_gsu_C"/>
</dbReference>
<feature type="transmembrane region" description="Helical" evidence="11">
    <location>
        <begin position="250"/>
        <end position="272"/>
    </location>
</feature>
<reference evidence="14 15" key="1">
    <citation type="submission" date="2020-07" db="EMBL/GenBank/DDBJ databases">
        <title>Metarhizium humberi genome.</title>
        <authorList>
            <person name="Lysoe E."/>
        </authorList>
    </citation>
    <scope>NUCLEOTIDE SEQUENCE [LARGE SCALE GENOMIC DNA]</scope>
    <source>
        <strain evidence="14 15">ESALQ1638</strain>
    </source>
</reference>
<dbReference type="SUPFAM" id="SSF103481">
    <property type="entry name" value="Multidrug resistance efflux transporter EmrE"/>
    <property type="match status" value="1"/>
</dbReference>
<evidence type="ECO:0000256" key="4">
    <source>
        <dbReference type="ARBA" id="ARBA00023015"/>
    </source>
</evidence>
<dbReference type="AlphaFoldDB" id="A0A9P8MGW9"/>
<feature type="transmembrane region" description="Helical" evidence="11">
    <location>
        <begin position="284"/>
        <end position="305"/>
    </location>
</feature>
<feature type="compositionally biased region" description="Acidic residues" evidence="10">
    <location>
        <begin position="357"/>
        <end position="366"/>
    </location>
</feature>
<dbReference type="Pfam" id="PF02751">
    <property type="entry name" value="TFIIA_gamma_C"/>
    <property type="match status" value="1"/>
</dbReference>
<dbReference type="SUPFAM" id="SSF47396">
    <property type="entry name" value="Transcription factor IIA (TFIIA), alpha-helical domain"/>
    <property type="match status" value="1"/>
</dbReference>
<feature type="transmembrane region" description="Helical" evidence="11">
    <location>
        <begin position="311"/>
        <end position="327"/>
    </location>
</feature>
<evidence type="ECO:0000256" key="9">
    <source>
        <dbReference type="ARBA" id="ARBA00032215"/>
    </source>
</evidence>
<feature type="region of interest" description="Disordered" evidence="10">
    <location>
        <begin position="329"/>
        <end position="372"/>
    </location>
</feature>
<dbReference type="InterPro" id="IPR039632">
    <property type="entry name" value="TMEM42"/>
</dbReference>
<accession>A0A9P8MGW9</accession>
<dbReference type="InterPro" id="IPR037185">
    <property type="entry name" value="EmrE-like"/>
</dbReference>
<name>A0A9P8MGW9_9HYPO</name>
<proteinExistence type="inferred from homology"/>
<dbReference type="InterPro" id="IPR009083">
    <property type="entry name" value="TFIIA_a-hlx"/>
</dbReference>
<keyword evidence="6" id="KW-0539">Nucleus</keyword>
<evidence type="ECO:0000313" key="15">
    <source>
        <dbReference type="Proteomes" id="UP000764110"/>
    </source>
</evidence>
<comment type="caution">
    <text evidence="14">The sequence shown here is derived from an EMBL/GenBank/DDBJ whole genome shotgun (WGS) entry which is preliminary data.</text>
</comment>
<keyword evidence="11" id="KW-0472">Membrane</keyword>
<dbReference type="SUPFAM" id="SSF50784">
    <property type="entry name" value="Transcription factor IIA (TFIIA), beta-barrel domain"/>
    <property type="match status" value="1"/>
</dbReference>
<dbReference type="CDD" id="cd10014">
    <property type="entry name" value="TFIIA_gamma_C"/>
    <property type="match status" value="1"/>
</dbReference>
<evidence type="ECO:0000313" key="14">
    <source>
        <dbReference type="EMBL" id="KAH0600525.1"/>
    </source>
</evidence>
<evidence type="ECO:0000256" key="3">
    <source>
        <dbReference type="ARBA" id="ARBA00019928"/>
    </source>
</evidence>
<keyword evidence="5" id="KW-0804">Transcription</keyword>
<dbReference type="PANTHER" id="PTHR31965">
    <property type="entry name" value="TRANSMEMBRANE PROTEIN 42"/>
    <property type="match status" value="1"/>
</dbReference>
<dbReference type="Proteomes" id="UP000764110">
    <property type="component" value="Unassembled WGS sequence"/>
</dbReference>
<dbReference type="InterPro" id="IPR009088">
    <property type="entry name" value="TFIIA_b-brl"/>
</dbReference>
<evidence type="ECO:0000256" key="8">
    <source>
        <dbReference type="ARBA" id="ARBA00029848"/>
    </source>
</evidence>
<evidence type="ECO:0000256" key="11">
    <source>
        <dbReference type="SAM" id="Phobius"/>
    </source>
</evidence>
<dbReference type="CDD" id="cd10145">
    <property type="entry name" value="TFIIA_gamma_N"/>
    <property type="match status" value="1"/>
</dbReference>
<evidence type="ECO:0000256" key="1">
    <source>
        <dbReference type="ARBA" id="ARBA00004123"/>
    </source>
</evidence>
<organism evidence="14 15">
    <name type="scientific">Metarhizium humberi</name>
    <dbReference type="NCBI Taxonomy" id="2596975"/>
    <lineage>
        <taxon>Eukaryota</taxon>
        <taxon>Fungi</taxon>
        <taxon>Dikarya</taxon>
        <taxon>Ascomycota</taxon>
        <taxon>Pezizomycotina</taxon>
        <taxon>Sordariomycetes</taxon>
        <taxon>Hypocreomycetidae</taxon>
        <taxon>Hypocreales</taxon>
        <taxon>Clavicipitaceae</taxon>
        <taxon>Metarhizium</taxon>
    </lineage>
</organism>
<dbReference type="Gene3D" id="1.10.287.190">
    <property type="entry name" value="Transcription factor IIA gamma subunit, alpha-helical domain"/>
    <property type="match status" value="1"/>
</dbReference>
<evidence type="ECO:0000256" key="10">
    <source>
        <dbReference type="SAM" id="MobiDB-lite"/>
    </source>
</evidence>
<comment type="similarity">
    <text evidence="2">Belongs to the TFIIA subunit 2 family.</text>
</comment>
<keyword evidence="11" id="KW-0812">Transmembrane</keyword>
<evidence type="ECO:0000259" key="13">
    <source>
        <dbReference type="Pfam" id="PF02751"/>
    </source>
</evidence>
<dbReference type="Gene3D" id="2.30.18.10">
    <property type="entry name" value="Transcription factor IIA (TFIIA), beta-barrel domain"/>
    <property type="match status" value="1"/>
</dbReference>
<evidence type="ECO:0000256" key="6">
    <source>
        <dbReference type="ARBA" id="ARBA00023242"/>
    </source>
</evidence>
<evidence type="ECO:0000259" key="12">
    <source>
        <dbReference type="Pfam" id="PF02268"/>
    </source>
</evidence>
<dbReference type="GO" id="GO:0005672">
    <property type="term" value="C:transcription factor TFIIA complex"/>
    <property type="evidence" value="ECO:0007669"/>
    <property type="project" value="InterPro"/>
</dbReference>
<dbReference type="EMBL" id="JACEFI010000002">
    <property type="protein sequence ID" value="KAH0600525.1"/>
    <property type="molecule type" value="Genomic_DNA"/>
</dbReference>
<keyword evidence="15" id="KW-1185">Reference proteome</keyword>
<gene>
    <name evidence="14" type="ORF">MHUMG1_01523</name>
</gene>